<feature type="transmembrane region" description="Helical" evidence="2">
    <location>
        <begin position="6"/>
        <end position="25"/>
    </location>
</feature>
<evidence type="ECO:0008006" key="5">
    <source>
        <dbReference type="Google" id="ProtNLM"/>
    </source>
</evidence>
<evidence type="ECO:0000313" key="4">
    <source>
        <dbReference type="Proteomes" id="UP000617979"/>
    </source>
</evidence>
<organism evidence="3 4">
    <name type="scientific">Kroppenstedtia guangzhouensis</name>
    <dbReference type="NCBI Taxonomy" id="1274356"/>
    <lineage>
        <taxon>Bacteria</taxon>
        <taxon>Bacillati</taxon>
        <taxon>Bacillota</taxon>
        <taxon>Bacilli</taxon>
        <taxon>Bacillales</taxon>
        <taxon>Thermoactinomycetaceae</taxon>
        <taxon>Kroppenstedtia</taxon>
    </lineage>
</organism>
<accession>A0ABQ1GA61</accession>
<sequence>MIELLSGWLKQIVILVLIAAFMDLLLPNNSMERYIKLVMGLLIILAILSPVFQWIRQDLDLNQLAFDTAQMKEEGLPSLSGIQQESKRLTQTQDRLVREEAQRRLEQMITKEVEERFRVKVDQTQVQTEEREKRVGIAQVSLAVRPAEKKENGEFPDIQAVEEVKPVIIEGGGDLERGGRPRKGPSSTQSVWGEKITRFLAKTLGLQSEQVDVEVLQGNQGG</sequence>
<keyword evidence="2" id="KW-0812">Transmembrane</keyword>
<feature type="transmembrane region" description="Helical" evidence="2">
    <location>
        <begin position="37"/>
        <end position="55"/>
    </location>
</feature>
<name>A0ABQ1GA61_9BACL</name>
<protein>
    <recommendedName>
        <fullName evidence="5">Stage III sporulation protein AF</fullName>
    </recommendedName>
</protein>
<keyword evidence="2" id="KW-0472">Membrane</keyword>
<dbReference type="Pfam" id="PF09581">
    <property type="entry name" value="Spore_III_AF"/>
    <property type="match status" value="1"/>
</dbReference>
<evidence type="ECO:0000313" key="3">
    <source>
        <dbReference type="EMBL" id="GGA39752.1"/>
    </source>
</evidence>
<proteinExistence type="predicted"/>
<evidence type="ECO:0000256" key="1">
    <source>
        <dbReference type="SAM" id="MobiDB-lite"/>
    </source>
</evidence>
<keyword evidence="2" id="KW-1133">Transmembrane helix</keyword>
<dbReference type="RefSeq" id="WP_188430695.1">
    <property type="nucleotide sequence ID" value="NZ_BMEX01000003.1"/>
</dbReference>
<reference evidence="4" key="1">
    <citation type="journal article" date="2019" name="Int. J. Syst. Evol. Microbiol.">
        <title>The Global Catalogue of Microorganisms (GCM) 10K type strain sequencing project: providing services to taxonomists for standard genome sequencing and annotation.</title>
        <authorList>
            <consortium name="The Broad Institute Genomics Platform"/>
            <consortium name="The Broad Institute Genome Sequencing Center for Infectious Disease"/>
            <person name="Wu L."/>
            <person name="Ma J."/>
        </authorList>
    </citation>
    <scope>NUCLEOTIDE SEQUENCE [LARGE SCALE GENOMIC DNA]</scope>
    <source>
        <strain evidence="4">CGMCC 1.12404</strain>
    </source>
</reference>
<gene>
    <name evidence="3" type="ORF">GCM10007416_10900</name>
</gene>
<dbReference type="EMBL" id="BMEX01000003">
    <property type="protein sequence ID" value="GGA39752.1"/>
    <property type="molecule type" value="Genomic_DNA"/>
</dbReference>
<keyword evidence="4" id="KW-1185">Reference proteome</keyword>
<feature type="region of interest" description="Disordered" evidence="1">
    <location>
        <begin position="171"/>
        <end position="191"/>
    </location>
</feature>
<dbReference type="NCBIfam" id="TIGR02896">
    <property type="entry name" value="spore_III_AF"/>
    <property type="match status" value="1"/>
</dbReference>
<dbReference type="InterPro" id="IPR014245">
    <property type="entry name" value="Spore_III_AF"/>
</dbReference>
<evidence type="ECO:0000256" key="2">
    <source>
        <dbReference type="SAM" id="Phobius"/>
    </source>
</evidence>
<dbReference type="Proteomes" id="UP000617979">
    <property type="component" value="Unassembled WGS sequence"/>
</dbReference>
<comment type="caution">
    <text evidence="3">The sequence shown here is derived from an EMBL/GenBank/DDBJ whole genome shotgun (WGS) entry which is preliminary data.</text>
</comment>